<accession>A0ABM5NGN6</accession>
<dbReference type="Proteomes" id="UP000011820">
    <property type="component" value="Chromosome"/>
</dbReference>
<dbReference type="EMBL" id="CP004005">
    <property type="protein sequence ID" value="AGH17199.1"/>
    <property type="molecule type" value="Genomic_DNA"/>
</dbReference>
<protein>
    <submittedName>
        <fullName evidence="1">Uncharacterized protein</fullName>
    </submittedName>
</protein>
<sequence>MAIKNSGAEFVLIDAKSDGYKHLGFKKPIFKNNIMENMIGRMSLRREYG</sequence>
<organism evidence="1 2">
    <name type="scientific">Candidatus Liberibacter asiaticus str. gxpsy</name>
    <dbReference type="NCBI Taxonomy" id="1174529"/>
    <lineage>
        <taxon>Bacteria</taxon>
        <taxon>Pseudomonadati</taxon>
        <taxon>Pseudomonadota</taxon>
        <taxon>Alphaproteobacteria</taxon>
        <taxon>Hyphomicrobiales</taxon>
        <taxon>Rhizobiaceae</taxon>
        <taxon>Liberibacter</taxon>
    </lineage>
</organism>
<dbReference type="GeneID" id="93077456"/>
<gene>
    <name evidence="1" type="ORF">WSI_04145</name>
</gene>
<keyword evidence="2" id="KW-1185">Reference proteome</keyword>
<proteinExistence type="predicted"/>
<evidence type="ECO:0000313" key="2">
    <source>
        <dbReference type="Proteomes" id="UP000011820"/>
    </source>
</evidence>
<reference evidence="1 2" key="1">
    <citation type="journal article" date="2013" name="Genome Announc.">
        <title>Complete Genome Sequence of a Chinese Strain of 'Candidatus Liberibacter asiaticus'.</title>
        <authorList>
            <person name="Lin H."/>
            <person name="Han C.S."/>
            <person name="Liu B."/>
            <person name="Lou B."/>
            <person name="Bai X."/>
            <person name="Deng C."/>
            <person name="Civerolo E.L."/>
            <person name="Gupta G."/>
        </authorList>
    </citation>
    <scope>NUCLEOTIDE SEQUENCE [LARGE SCALE GENOMIC DNA]</scope>
    <source>
        <strain evidence="2">gxpsy</strain>
    </source>
</reference>
<name>A0ABM5NGN6_LIBAS</name>
<dbReference type="RefSeq" id="WP_015452794.1">
    <property type="nucleotide sequence ID" value="NC_020549.1"/>
</dbReference>
<evidence type="ECO:0000313" key="1">
    <source>
        <dbReference type="EMBL" id="AGH17199.1"/>
    </source>
</evidence>